<protein>
    <submittedName>
        <fullName evidence="1">Uncharacterized protein</fullName>
    </submittedName>
</protein>
<name>A0A395RSY8_FUSSP</name>
<evidence type="ECO:0000313" key="1">
    <source>
        <dbReference type="EMBL" id="RGP63260.1"/>
    </source>
</evidence>
<proteinExistence type="predicted"/>
<comment type="caution">
    <text evidence="1">The sequence shown here is derived from an EMBL/GenBank/DDBJ whole genome shotgun (WGS) entry which is preliminary data.</text>
</comment>
<dbReference type="STRING" id="5514.A0A395RSY8"/>
<accession>A0A395RSY8</accession>
<gene>
    <name evidence="1" type="ORF">FSPOR_8732</name>
</gene>
<keyword evidence="2" id="KW-1185">Reference proteome</keyword>
<dbReference type="Proteomes" id="UP000266152">
    <property type="component" value="Unassembled WGS sequence"/>
</dbReference>
<sequence length="381" mass="43506">MDRPNVAQVAETASSLTKLLRNPIWTPYHAKPTVVERARKKEAHGAFVQLPQEIIDKIVGKLDPEKDGITILCLGMTSTFFFRLLGSKMQEILHIDAGPWRHERLTFAGPWAPGIPEGAGTIDEERDWFARRIQTLHELHTYPVTLGRAMPMTPYYAPDIFMHHGPRSNRVIDLMNRDRTSTVEDKEAYFRLTEIFMEEPPHLTTLQRVHVLRNIDTKEYVRGDVLLDLHQSPEQYELWIDIVAERKGARLNRPYHLGKAWDCSRYDVSPAASVEGDEWSDVTGDAIFKIHGYMLNHRTWRDSLEADRPFIRYQPIRFFTRMAAMERARILSEEVAAQHAADDAAGPAPAPVSPDIPPVDDLELDFNFGIESSSDGESENN</sequence>
<evidence type="ECO:0000313" key="2">
    <source>
        <dbReference type="Proteomes" id="UP000266152"/>
    </source>
</evidence>
<organism evidence="1 2">
    <name type="scientific">Fusarium sporotrichioides</name>
    <dbReference type="NCBI Taxonomy" id="5514"/>
    <lineage>
        <taxon>Eukaryota</taxon>
        <taxon>Fungi</taxon>
        <taxon>Dikarya</taxon>
        <taxon>Ascomycota</taxon>
        <taxon>Pezizomycotina</taxon>
        <taxon>Sordariomycetes</taxon>
        <taxon>Hypocreomycetidae</taxon>
        <taxon>Hypocreales</taxon>
        <taxon>Nectriaceae</taxon>
        <taxon>Fusarium</taxon>
    </lineage>
</organism>
<dbReference type="AlphaFoldDB" id="A0A395RSY8"/>
<dbReference type="EMBL" id="PXOF01000134">
    <property type="protein sequence ID" value="RGP63260.1"/>
    <property type="molecule type" value="Genomic_DNA"/>
</dbReference>
<reference evidence="1 2" key="1">
    <citation type="journal article" date="2018" name="PLoS Pathog.">
        <title>Evolution of structural diversity of trichothecenes, a family of toxins produced by plant pathogenic and entomopathogenic fungi.</title>
        <authorList>
            <person name="Proctor R.H."/>
            <person name="McCormick S.P."/>
            <person name="Kim H.S."/>
            <person name="Cardoza R.E."/>
            <person name="Stanley A.M."/>
            <person name="Lindo L."/>
            <person name="Kelly A."/>
            <person name="Brown D.W."/>
            <person name="Lee T."/>
            <person name="Vaughan M.M."/>
            <person name="Alexander N.J."/>
            <person name="Busman M."/>
            <person name="Gutierrez S."/>
        </authorList>
    </citation>
    <scope>NUCLEOTIDE SEQUENCE [LARGE SCALE GENOMIC DNA]</scope>
    <source>
        <strain evidence="1 2">NRRL 3299</strain>
    </source>
</reference>